<evidence type="ECO:0000313" key="2">
    <source>
        <dbReference type="Proteomes" id="UP001377804"/>
    </source>
</evidence>
<accession>A0ABU8SHN1</accession>
<keyword evidence="2" id="KW-1185">Reference proteome</keyword>
<dbReference type="Proteomes" id="UP001377804">
    <property type="component" value="Unassembled WGS sequence"/>
</dbReference>
<protein>
    <submittedName>
        <fullName evidence="1">Uncharacterized protein</fullName>
    </submittedName>
</protein>
<gene>
    <name evidence="1" type="ORF">R4Y45_06575</name>
</gene>
<evidence type="ECO:0000313" key="1">
    <source>
        <dbReference type="EMBL" id="MEJ6348881.1"/>
    </source>
</evidence>
<reference evidence="1 2" key="1">
    <citation type="submission" date="2023-10" db="EMBL/GenBank/DDBJ databases">
        <title>Holzapfeliella saturejae sp. nov. isolated from Satureja montana flowers.</title>
        <authorList>
            <person name="Alcantara C."/>
            <person name="Zuniga M."/>
            <person name="Landete J.M."/>
            <person name="Monedero V."/>
        </authorList>
    </citation>
    <scope>NUCLEOTIDE SEQUENCE [LARGE SCALE GENOMIC DNA]</scope>
    <source>
        <strain evidence="1 2">He02</strain>
    </source>
</reference>
<sequence length="94" mass="11262">MKNIVEIKQRDSVQMSETDIRGWKITDEGQSYAMLKRRGIRLEDWFYDNQSMIPQNIYFNNNELFMYSTFLELGENIEILEVFIKENFGDLLPV</sequence>
<comment type="caution">
    <text evidence="1">The sequence shown here is derived from an EMBL/GenBank/DDBJ whole genome shotgun (WGS) entry which is preliminary data.</text>
</comment>
<name>A0ABU8SHN1_9LACO</name>
<organism evidence="1 2">
    <name type="scientific">Holzapfeliella saturejae</name>
    <dbReference type="NCBI Taxonomy" id="3082953"/>
    <lineage>
        <taxon>Bacteria</taxon>
        <taxon>Bacillati</taxon>
        <taxon>Bacillota</taxon>
        <taxon>Bacilli</taxon>
        <taxon>Lactobacillales</taxon>
        <taxon>Lactobacillaceae</taxon>
        <taxon>Holzapfeliella</taxon>
    </lineage>
</organism>
<dbReference type="EMBL" id="JAWMWG010000004">
    <property type="protein sequence ID" value="MEJ6348881.1"/>
    <property type="molecule type" value="Genomic_DNA"/>
</dbReference>
<dbReference type="RefSeq" id="WP_339970381.1">
    <property type="nucleotide sequence ID" value="NZ_JAWMWG010000004.1"/>
</dbReference>
<proteinExistence type="predicted"/>